<keyword evidence="3" id="KW-1185">Reference proteome</keyword>
<dbReference type="InterPro" id="IPR015943">
    <property type="entry name" value="WD40/YVTN_repeat-like_dom_sf"/>
</dbReference>
<evidence type="ECO:0000313" key="2">
    <source>
        <dbReference type="EMBL" id="MCH5598230.1"/>
    </source>
</evidence>
<gene>
    <name evidence="2" type="ORF">MKP09_10085</name>
</gene>
<keyword evidence="1" id="KW-0597">Phosphoprotein</keyword>
<accession>A0ABS9SIQ1</accession>
<dbReference type="Pfam" id="PF07494">
    <property type="entry name" value="Reg_prop"/>
    <property type="match status" value="5"/>
</dbReference>
<protein>
    <recommendedName>
        <fullName evidence="4">Hybrid sensor histidine kinase/response regulator</fullName>
    </recommendedName>
</protein>
<name>A0ABS9SIQ1_9BACT</name>
<dbReference type="Gene3D" id="2.130.10.10">
    <property type="entry name" value="YVTN repeat-like/Quinoprotein amine dehydrogenase"/>
    <property type="match status" value="6"/>
</dbReference>
<organism evidence="2 3">
    <name type="scientific">Niabella ginsengisoli</name>
    <dbReference type="NCBI Taxonomy" id="522298"/>
    <lineage>
        <taxon>Bacteria</taxon>
        <taxon>Pseudomonadati</taxon>
        <taxon>Bacteroidota</taxon>
        <taxon>Chitinophagia</taxon>
        <taxon>Chitinophagales</taxon>
        <taxon>Chitinophagaceae</taxon>
        <taxon>Niabella</taxon>
    </lineage>
</organism>
<dbReference type="RefSeq" id="WP_240827789.1">
    <property type="nucleotide sequence ID" value="NZ_JAKWBL010000001.1"/>
</dbReference>
<dbReference type="PANTHER" id="PTHR43547:SF2">
    <property type="entry name" value="HYBRID SIGNAL TRANSDUCTION HISTIDINE KINASE C"/>
    <property type="match status" value="1"/>
</dbReference>
<evidence type="ECO:0008006" key="4">
    <source>
        <dbReference type="Google" id="ProtNLM"/>
    </source>
</evidence>
<dbReference type="SUPFAM" id="SSF63829">
    <property type="entry name" value="Calcium-dependent phosphotriesterase"/>
    <property type="match status" value="2"/>
</dbReference>
<sequence>MIALLRNVLYRIVCSVIAIMLIYQVMAQGNSNLSYKQLSVNQGLSHSDVTSMAQDISGHLWLGTHNGLNKYDGQKITVFKHDSQDPNSLPDNRITVLFADKAGNIWIGTERNGLCFYNSRKETFTKIDQNSAPSPQIWITDIKQDRKGIIWVTTKKGTLFGIVSEVSKSPKIVHKISVAKADMPINISSMLIEDHNKLYLATDKGIYTAYVSEKIIKKSNFTNNNGGIVKLLKDYTNNIWAAKRDGIYKIEGLDNGMLVQPALNKIQIQENIEKIESIFQDKNGTIWVGTLKDGVYRLRPPSPSDNSLTWKVEHPLSHINNYEFTGSFFNIKCFFEDKYGLLWVGTAGGGAIYSNLKNKMFYTISTRLFNGKNLINDTYISSVYSDNGTLWLGTRKGLCVLDVSSGTSKVYLQDKTVNTIYKDTKGVFWIGLAGRIDGLWRIEKSAKGISEPTKFGINDALKLSAQSVTSITEDDAGQLWVSTINGGINIISEDRKSVMHLRTNNHKGLLSNNINNIYNDPLYSYMWISYRDKGLARISLNNGFYGIRNYSHQEKNNKSLSSNFTWAVKRTKDSSLWIATLGGGLNKMIETSKGPVFTHFTVANGLKDNDIEAMEEDTYGNLWLAGYGLTNFNTKTGTSTFYDYTDGLQSNAFKVGSSFKDEFGRLYFGGINGLNYFDPTNIENGNIAPDIVFTGLRVFNKNINVGEEKMSRLYYQML</sequence>
<dbReference type="EMBL" id="JAKWBL010000001">
    <property type="protein sequence ID" value="MCH5598230.1"/>
    <property type="molecule type" value="Genomic_DNA"/>
</dbReference>
<proteinExistence type="predicted"/>
<dbReference type="Proteomes" id="UP001202248">
    <property type="component" value="Unassembled WGS sequence"/>
</dbReference>
<reference evidence="2 3" key="1">
    <citation type="submission" date="2022-02" db="EMBL/GenBank/DDBJ databases">
        <authorList>
            <person name="Min J."/>
        </authorList>
    </citation>
    <scope>NUCLEOTIDE SEQUENCE [LARGE SCALE GENOMIC DNA]</scope>
    <source>
        <strain evidence="2 3">GR10-1</strain>
    </source>
</reference>
<dbReference type="InterPro" id="IPR011110">
    <property type="entry name" value="Reg_prop"/>
</dbReference>
<comment type="caution">
    <text evidence="2">The sequence shown here is derived from an EMBL/GenBank/DDBJ whole genome shotgun (WGS) entry which is preliminary data.</text>
</comment>
<evidence type="ECO:0000313" key="3">
    <source>
        <dbReference type="Proteomes" id="UP001202248"/>
    </source>
</evidence>
<dbReference type="PANTHER" id="PTHR43547">
    <property type="entry name" value="TWO-COMPONENT HISTIDINE KINASE"/>
    <property type="match status" value="1"/>
</dbReference>
<evidence type="ECO:0000256" key="1">
    <source>
        <dbReference type="ARBA" id="ARBA00022553"/>
    </source>
</evidence>